<evidence type="ECO:0000259" key="10">
    <source>
        <dbReference type="Pfam" id="PF02781"/>
    </source>
</evidence>
<name>A0AAD5TIZ4_9FUNG</name>
<protein>
    <recommendedName>
        <fullName evidence="3 8">Glucose-6-phosphate 1-dehydrogenase</fullName>
        <ecNumber evidence="2 8">1.1.1.49</ecNumber>
    </recommendedName>
</protein>
<keyword evidence="5 8" id="KW-0521">NADP</keyword>
<evidence type="ECO:0000256" key="5">
    <source>
        <dbReference type="ARBA" id="ARBA00022857"/>
    </source>
</evidence>
<dbReference type="PRINTS" id="PR00079">
    <property type="entry name" value="G6PDHDRGNASE"/>
</dbReference>
<evidence type="ECO:0000259" key="9">
    <source>
        <dbReference type="Pfam" id="PF00479"/>
    </source>
</evidence>
<evidence type="ECO:0000256" key="6">
    <source>
        <dbReference type="ARBA" id="ARBA00023002"/>
    </source>
</evidence>
<dbReference type="GO" id="GO:0006006">
    <property type="term" value="P:glucose metabolic process"/>
    <property type="evidence" value="ECO:0007669"/>
    <property type="project" value="UniProtKB-KW"/>
</dbReference>
<dbReference type="InterPro" id="IPR022674">
    <property type="entry name" value="G6P_DH_NAD-bd"/>
</dbReference>
<dbReference type="GO" id="GO:0050661">
    <property type="term" value="F:NADP binding"/>
    <property type="evidence" value="ECO:0007669"/>
    <property type="project" value="InterPro"/>
</dbReference>
<dbReference type="Gene3D" id="3.40.50.720">
    <property type="entry name" value="NAD(P)-binding Rossmann-like Domain"/>
    <property type="match status" value="1"/>
</dbReference>
<keyword evidence="7 8" id="KW-0119">Carbohydrate metabolism</keyword>
<gene>
    <name evidence="11" type="primary">ZWF1_1</name>
    <name evidence="11" type="ORF">HDU87_003805</name>
</gene>
<dbReference type="SUPFAM" id="SSF55347">
    <property type="entry name" value="Glyceraldehyde-3-phosphate dehydrogenase-like, C-terminal domain"/>
    <property type="match status" value="1"/>
</dbReference>
<comment type="catalytic activity">
    <reaction evidence="8">
        <text>D-glucose 6-phosphate + NADP(+) = 6-phospho-D-glucono-1,5-lactone + NADPH + H(+)</text>
        <dbReference type="Rhea" id="RHEA:15841"/>
        <dbReference type="ChEBI" id="CHEBI:15378"/>
        <dbReference type="ChEBI" id="CHEBI:57783"/>
        <dbReference type="ChEBI" id="CHEBI:57955"/>
        <dbReference type="ChEBI" id="CHEBI:58349"/>
        <dbReference type="ChEBI" id="CHEBI:61548"/>
        <dbReference type="EC" id="1.1.1.49"/>
    </reaction>
</comment>
<comment type="pathway">
    <text evidence="1 8">Carbohydrate degradation; pentose phosphate pathway; D-ribulose 5-phosphate from D-glucose 6-phosphate (oxidative stage): step 1/3.</text>
</comment>
<dbReference type="GO" id="GO:0009051">
    <property type="term" value="P:pentose-phosphate shunt, oxidative branch"/>
    <property type="evidence" value="ECO:0007669"/>
    <property type="project" value="TreeGrafter"/>
</dbReference>
<comment type="caution">
    <text evidence="11">The sequence shown here is derived from an EMBL/GenBank/DDBJ whole genome shotgun (WGS) entry which is preliminary data.</text>
</comment>
<evidence type="ECO:0000256" key="8">
    <source>
        <dbReference type="RuleBase" id="RU362120"/>
    </source>
</evidence>
<evidence type="ECO:0000256" key="7">
    <source>
        <dbReference type="ARBA" id="ARBA00023277"/>
    </source>
</evidence>
<comment type="function">
    <text evidence="8">Catalyzes the rate-limiting step of the oxidative pentose-phosphate pathway, which represents a route for the dissimilation of carbohydrates besides glycolysis.</text>
</comment>
<dbReference type="InterPro" id="IPR022675">
    <property type="entry name" value="G6P_DH_C"/>
</dbReference>
<comment type="similarity">
    <text evidence="8">Belongs to the glucose-6-phosphate dehydrogenase family.</text>
</comment>
<dbReference type="EC" id="1.1.1.49" evidence="2 8"/>
<evidence type="ECO:0000256" key="3">
    <source>
        <dbReference type="ARBA" id="ARBA00020444"/>
    </source>
</evidence>
<organism evidence="11 12">
    <name type="scientific">Geranomyces variabilis</name>
    <dbReference type="NCBI Taxonomy" id="109894"/>
    <lineage>
        <taxon>Eukaryota</taxon>
        <taxon>Fungi</taxon>
        <taxon>Fungi incertae sedis</taxon>
        <taxon>Chytridiomycota</taxon>
        <taxon>Chytridiomycota incertae sedis</taxon>
        <taxon>Chytridiomycetes</taxon>
        <taxon>Spizellomycetales</taxon>
        <taxon>Powellomycetaceae</taxon>
        <taxon>Geranomyces</taxon>
    </lineage>
</organism>
<dbReference type="InterPro" id="IPR036291">
    <property type="entry name" value="NAD(P)-bd_dom_sf"/>
</dbReference>
<dbReference type="Pfam" id="PF02781">
    <property type="entry name" value="G6PD_C"/>
    <property type="match status" value="1"/>
</dbReference>
<dbReference type="PIRSF" id="PIRSF000110">
    <property type="entry name" value="G6PD"/>
    <property type="match status" value="1"/>
</dbReference>
<proteinExistence type="inferred from homology"/>
<dbReference type="Gene3D" id="3.30.360.10">
    <property type="entry name" value="Dihydrodipicolinate Reductase, domain 2"/>
    <property type="match status" value="1"/>
</dbReference>
<dbReference type="GO" id="GO:0004345">
    <property type="term" value="F:glucose-6-phosphate dehydrogenase activity"/>
    <property type="evidence" value="ECO:0007669"/>
    <property type="project" value="UniProtKB-EC"/>
</dbReference>
<evidence type="ECO:0000313" key="12">
    <source>
        <dbReference type="Proteomes" id="UP001212152"/>
    </source>
</evidence>
<keyword evidence="12" id="KW-1185">Reference proteome</keyword>
<dbReference type="EMBL" id="JADGJQ010000029">
    <property type="protein sequence ID" value="KAJ3178028.1"/>
    <property type="molecule type" value="Genomic_DNA"/>
</dbReference>
<dbReference type="GO" id="GO:0005829">
    <property type="term" value="C:cytosol"/>
    <property type="evidence" value="ECO:0007669"/>
    <property type="project" value="TreeGrafter"/>
</dbReference>
<dbReference type="Proteomes" id="UP001212152">
    <property type="component" value="Unassembled WGS sequence"/>
</dbReference>
<evidence type="ECO:0000256" key="2">
    <source>
        <dbReference type="ARBA" id="ARBA00013019"/>
    </source>
</evidence>
<evidence type="ECO:0000313" key="11">
    <source>
        <dbReference type="EMBL" id="KAJ3178028.1"/>
    </source>
</evidence>
<keyword evidence="6 8" id="KW-0560">Oxidoreductase</keyword>
<dbReference type="Pfam" id="PF00479">
    <property type="entry name" value="G6PD_N"/>
    <property type="match status" value="1"/>
</dbReference>
<feature type="domain" description="Glucose-6-phosphate dehydrogenase C-terminal" evidence="10">
    <location>
        <begin position="195"/>
        <end position="483"/>
    </location>
</feature>
<feature type="domain" description="Glucose-6-phosphate dehydrogenase NAD-binding" evidence="9">
    <location>
        <begin position="14"/>
        <end position="190"/>
    </location>
</feature>
<keyword evidence="4 8" id="KW-0313">Glucose metabolism</keyword>
<dbReference type="PANTHER" id="PTHR23429:SF0">
    <property type="entry name" value="GLUCOSE-6-PHOSPHATE 1-DEHYDROGENASE"/>
    <property type="match status" value="1"/>
</dbReference>
<dbReference type="NCBIfam" id="TIGR00871">
    <property type="entry name" value="zwf"/>
    <property type="match status" value="1"/>
</dbReference>
<dbReference type="InterPro" id="IPR001282">
    <property type="entry name" value="G6P_DH"/>
</dbReference>
<sequence length="506" mass="56554">MAPSLPFDHVTIAVFGASGDLAKKMTYPAIYSLVANGMLDVNKLHVVGTARSSYEGSEFQDKIKKGLKEKKDAKASISDFISRCSYVSLKGYEDTESYSKLDAAIRKLEPEGKKSLRLFYIALPPSAFEDVSGNIKKKCWPEGQTNRLIVEKPYGKDEASAKKLSKHLESLFSEDELYRIDHYLGKDTVKTILPLRFGGNPHLSSTWSREHVSAVTINFKEEFGAEGRGGYFDEFGMIRDVMQNHLMQWIVLLGMEPPKSLSADDIHEAKLKFISDCKPIVPEDVLVAQYEASKSDKEKKAYKDDETVKNDSKAATFATAVMYVNNERWRGVPFVIRAGKALDETRAEVTLHYKTPAKALFPTATPSTFTVRDHPEKSHTLTLSTKQVGEGFSIVSAPLVVDFDHASPSASVKASYVPSAYETLIFEAITGDHTWFIPRAEAEAGWRVWDKAISGTENRTPFAYEYGGQGPKEEKEFLKQRAHDVHFETGEAVTEDFRKQFGALKL</sequence>
<accession>A0AAD5TIZ4</accession>
<dbReference type="HAMAP" id="MF_00966">
    <property type="entry name" value="G6PD"/>
    <property type="match status" value="1"/>
</dbReference>
<dbReference type="AlphaFoldDB" id="A0AAD5TIZ4"/>
<dbReference type="PANTHER" id="PTHR23429">
    <property type="entry name" value="GLUCOSE-6-PHOSPHATE 1-DEHYDROGENASE G6PD"/>
    <property type="match status" value="1"/>
</dbReference>
<reference evidence="11" key="1">
    <citation type="submission" date="2020-05" db="EMBL/GenBank/DDBJ databases">
        <title>Phylogenomic resolution of chytrid fungi.</title>
        <authorList>
            <person name="Stajich J.E."/>
            <person name="Amses K."/>
            <person name="Simmons R."/>
            <person name="Seto K."/>
            <person name="Myers J."/>
            <person name="Bonds A."/>
            <person name="Quandt C.A."/>
            <person name="Barry K."/>
            <person name="Liu P."/>
            <person name="Grigoriev I."/>
            <person name="Longcore J.E."/>
            <person name="James T.Y."/>
        </authorList>
    </citation>
    <scope>NUCLEOTIDE SEQUENCE</scope>
    <source>
        <strain evidence="11">JEL0379</strain>
    </source>
</reference>
<evidence type="ECO:0000256" key="4">
    <source>
        <dbReference type="ARBA" id="ARBA00022526"/>
    </source>
</evidence>
<dbReference type="SUPFAM" id="SSF51735">
    <property type="entry name" value="NAD(P)-binding Rossmann-fold domains"/>
    <property type="match status" value="1"/>
</dbReference>
<evidence type="ECO:0000256" key="1">
    <source>
        <dbReference type="ARBA" id="ARBA00004937"/>
    </source>
</evidence>